<dbReference type="CDD" id="cd07025">
    <property type="entry name" value="Peptidase_S66"/>
    <property type="match status" value="1"/>
</dbReference>
<evidence type="ECO:0000256" key="1">
    <source>
        <dbReference type="ARBA" id="ARBA00010233"/>
    </source>
</evidence>
<reference evidence="9 10" key="1">
    <citation type="submission" date="2018-08" db="EMBL/GenBank/DDBJ databases">
        <title>Recombination of ecologically and evolutionarily significant loci maintains genetic cohesion in the Pseudomonas syringae species complex.</title>
        <authorList>
            <person name="Dillon M."/>
            <person name="Thakur S."/>
            <person name="Almeida R.N.D."/>
            <person name="Weir B.S."/>
            <person name="Guttman D.S."/>
        </authorList>
    </citation>
    <scope>NUCLEOTIDE SEQUENCE [LARGE SCALE GENOMIC DNA]</scope>
    <source>
        <strain evidence="9 10">ICMP 3353</strain>
    </source>
</reference>
<protein>
    <submittedName>
        <fullName evidence="9">Putative Muramoyltetrapeptide carboxypeptidase</fullName>
    </submittedName>
</protein>
<evidence type="ECO:0000256" key="5">
    <source>
        <dbReference type="ARBA" id="ARBA00022825"/>
    </source>
</evidence>
<comment type="caution">
    <text evidence="9">The sequence shown here is derived from an EMBL/GenBank/DDBJ whole genome shotgun (WGS) entry which is preliminary data.</text>
</comment>
<dbReference type="PANTHER" id="PTHR30237:SF2">
    <property type="entry name" value="MUREIN TETRAPEPTIDE CARBOXYPEPTIDASE"/>
    <property type="match status" value="1"/>
</dbReference>
<keyword evidence="2 9" id="KW-0121">Carboxypeptidase</keyword>
<dbReference type="Gene3D" id="3.40.50.10740">
    <property type="entry name" value="Class I glutamine amidotransferase-like"/>
    <property type="match status" value="1"/>
</dbReference>
<dbReference type="InterPro" id="IPR040449">
    <property type="entry name" value="Peptidase_S66_N"/>
</dbReference>
<keyword evidence="5" id="KW-0720">Serine protease</keyword>
<dbReference type="InterPro" id="IPR027461">
    <property type="entry name" value="Carboxypeptidase_A_C_sf"/>
</dbReference>
<evidence type="ECO:0000259" key="8">
    <source>
        <dbReference type="Pfam" id="PF17676"/>
    </source>
</evidence>
<dbReference type="Pfam" id="PF02016">
    <property type="entry name" value="Peptidase_S66"/>
    <property type="match status" value="1"/>
</dbReference>
<dbReference type="GO" id="GO:0004180">
    <property type="term" value="F:carboxypeptidase activity"/>
    <property type="evidence" value="ECO:0007669"/>
    <property type="project" value="UniProtKB-KW"/>
</dbReference>
<dbReference type="AlphaFoldDB" id="A0A3M4LJR9"/>
<keyword evidence="3" id="KW-0645">Protease</keyword>
<dbReference type="InterPro" id="IPR003507">
    <property type="entry name" value="S66_fam"/>
</dbReference>
<accession>A0A3M4LJR9</accession>
<feature type="domain" description="LD-carboxypeptidase C-terminal" evidence="8">
    <location>
        <begin position="237"/>
        <end position="350"/>
    </location>
</feature>
<evidence type="ECO:0000256" key="3">
    <source>
        <dbReference type="ARBA" id="ARBA00022670"/>
    </source>
</evidence>
<feature type="active site" description="Nucleophile" evidence="6">
    <location>
        <position position="171"/>
    </location>
</feature>
<evidence type="ECO:0000256" key="2">
    <source>
        <dbReference type="ARBA" id="ARBA00022645"/>
    </source>
</evidence>
<dbReference type="Pfam" id="PF17676">
    <property type="entry name" value="Peptidase_S66C"/>
    <property type="match status" value="1"/>
</dbReference>
<gene>
    <name evidence="9" type="ORF">ALQ04_04622</name>
</gene>
<organism evidence="9 10">
    <name type="scientific">Pseudomonas cichorii</name>
    <dbReference type="NCBI Taxonomy" id="36746"/>
    <lineage>
        <taxon>Bacteria</taxon>
        <taxon>Pseudomonadati</taxon>
        <taxon>Pseudomonadota</taxon>
        <taxon>Gammaproteobacteria</taxon>
        <taxon>Pseudomonadales</taxon>
        <taxon>Pseudomonadaceae</taxon>
        <taxon>Pseudomonas</taxon>
    </lineage>
</organism>
<dbReference type="Proteomes" id="UP000277236">
    <property type="component" value="Unassembled WGS sequence"/>
</dbReference>
<proteinExistence type="inferred from homology"/>
<dbReference type="SUPFAM" id="SSF52317">
    <property type="entry name" value="Class I glutamine amidotransferase-like"/>
    <property type="match status" value="1"/>
</dbReference>
<dbReference type="Gene3D" id="3.50.30.60">
    <property type="entry name" value="LD-carboxypeptidase A C-terminal domain-like"/>
    <property type="match status" value="1"/>
</dbReference>
<comment type="similarity">
    <text evidence="1">Belongs to the peptidase S66 family.</text>
</comment>
<sequence length="366" mass="38242">MKPLMSVQASNGHAANAALSSRMMPVVSYYESCMRLESPAWVLYIAHSLRVWMAGMFPTNLPTLYPGVLRAGDAVALVSPAGPVAAPKIEAAVEVLKGWGLRPRVYPHALGRHSFYAGTDEDRLADLNSALADPEIRAVICNRGGYGTQRIIAQLDIEAVRRDPKLVTGFSDITALHGALWAHARLASIHGPVATQLERGGLFVSGMRHVLMSSEPVLLKADPKAPTASVRTQGTAQGLLLGGNLSMLGTCVGTPFMPDLSGAILLLEDVGEAAYRVDRMLTHLGNCGILQRLAGVAVGEFSVPANSGGSISPADVLLERLGHLGIPVLGGLPVGHGDVNQAVPLGTQAILDADAGTLLVAAAARS</sequence>
<dbReference type="InterPro" id="IPR040921">
    <property type="entry name" value="Peptidase_S66C"/>
</dbReference>
<feature type="active site" description="Charge relay system" evidence="6">
    <location>
        <position position="268"/>
    </location>
</feature>
<feature type="domain" description="LD-carboxypeptidase N-terminal" evidence="7">
    <location>
        <begin position="75"/>
        <end position="191"/>
    </location>
</feature>
<dbReference type="GO" id="GO:0006508">
    <property type="term" value="P:proteolysis"/>
    <property type="evidence" value="ECO:0007669"/>
    <property type="project" value="UniProtKB-KW"/>
</dbReference>
<feature type="active site" description="Charge relay system" evidence="6">
    <location>
        <position position="336"/>
    </location>
</feature>
<evidence type="ECO:0000259" key="7">
    <source>
        <dbReference type="Pfam" id="PF02016"/>
    </source>
</evidence>
<evidence type="ECO:0000256" key="4">
    <source>
        <dbReference type="ARBA" id="ARBA00022801"/>
    </source>
</evidence>
<evidence type="ECO:0000313" key="10">
    <source>
        <dbReference type="Proteomes" id="UP000277236"/>
    </source>
</evidence>
<dbReference type="GO" id="GO:0008236">
    <property type="term" value="F:serine-type peptidase activity"/>
    <property type="evidence" value="ECO:0007669"/>
    <property type="project" value="UniProtKB-KW"/>
</dbReference>
<name>A0A3M4LJR9_PSECI</name>
<dbReference type="InterPro" id="IPR029062">
    <property type="entry name" value="Class_I_gatase-like"/>
</dbReference>
<dbReference type="SUPFAM" id="SSF141986">
    <property type="entry name" value="LD-carboxypeptidase A C-terminal domain-like"/>
    <property type="match status" value="1"/>
</dbReference>
<evidence type="ECO:0000256" key="6">
    <source>
        <dbReference type="PIRSR" id="PIRSR028757-1"/>
    </source>
</evidence>
<evidence type="ECO:0000313" key="9">
    <source>
        <dbReference type="EMBL" id="RMQ41677.1"/>
    </source>
</evidence>
<keyword evidence="4" id="KW-0378">Hydrolase</keyword>
<dbReference type="InterPro" id="IPR027478">
    <property type="entry name" value="LdcA_N"/>
</dbReference>
<dbReference type="PANTHER" id="PTHR30237">
    <property type="entry name" value="MURAMOYLTETRAPEPTIDE CARBOXYPEPTIDASE"/>
    <property type="match status" value="1"/>
</dbReference>
<dbReference type="PIRSF" id="PIRSF028757">
    <property type="entry name" value="LD-carboxypeptidase"/>
    <property type="match status" value="1"/>
</dbReference>
<dbReference type="EMBL" id="RBRE01000085">
    <property type="protein sequence ID" value="RMQ41677.1"/>
    <property type="molecule type" value="Genomic_DNA"/>
</dbReference>